<evidence type="ECO:0000256" key="1">
    <source>
        <dbReference type="SAM" id="SignalP"/>
    </source>
</evidence>
<evidence type="ECO:0000313" key="3">
    <source>
        <dbReference type="EMBL" id="GLR68344.1"/>
    </source>
</evidence>
<dbReference type="Proteomes" id="UP001156641">
    <property type="component" value="Unassembled WGS sequence"/>
</dbReference>
<evidence type="ECO:0000313" key="4">
    <source>
        <dbReference type="Proteomes" id="UP001156641"/>
    </source>
</evidence>
<comment type="caution">
    <text evidence="3">The sequence shown here is derived from an EMBL/GenBank/DDBJ whole genome shotgun (WGS) entry which is preliminary data.</text>
</comment>
<dbReference type="RefSeq" id="WP_348522685.1">
    <property type="nucleotide sequence ID" value="NZ_BSOS01000088.1"/>
</dbReference>
<feature type="signal peptide" evidence="1">
    <location>
        <begin position="1"/>
        <end position="20"/>
    </location>
</feature>
<keyword evidence="1" id="KW-0732">Signal</keyword>
<dbReference type="PROSITE" id="PS51257">
    <property type="entry name" value="PROKAR_LIPOPROTEIN"/>
    <property type="match status" value="1"/>
</dbReference>
<reference evidence="4" key="1">
    <citation type="journal article" date="2019" name="Int. J. Syst. Evol. Microbiol.">
        <title>The Global Catalogue of Microorganisms (GCM) 10K type strain sequencing project: providing services to taxonomists for standard genome sequencing and annotation.</title>
        <authorList>
            <consortium name="The Broad Institute Genomics Platform"/>
            <consortium name="The Broad Institute Genome Sequencing Center for Infectious Disease"/>
            <person name="Wu L."/>
            <person name="Ma J."/>
        </authorList>
    </citation>
    <scope>NUCLEOTIDE SEQUENCE [LARGE SCALE GENOMIC DNA]</scope>
    <source>
        <strain evidence="4">NBRC 112502</strain>
    </source>
</reference>
<protein>
    <recommendedName>
        <fullName evidence="2">YMGG-like Gly-zipper domain-containing protein</fullName>
    </recommendedName>
</protein>
<dbReference type="InterPro" id="IPR027367">
    <property type="entry name" value="Gly-zipper_YMGG"/>
</dbReference>
<keyword evidence="4" id="KW-1185">Reference proteome</keyword>
<gene>
    <name evidence="3" type="ORF">GCM10010909_30250</name>
</gene>
<name>A0ABQ6A808_9PROT</name>
<sequence>MMNLSPRVLPVLLLATLALAGCGYSPGPRALSGGAIGAGTGAILGAVTGIGPGAGAAIGGGVGAVAGAAISPRDLNLGKPIVGN</sequence>
<proteinExistence type="predicted"/>
<dbReference type="Pfam" id="PF13441">
    <property type="entry name" value="Gly-zipper_YMGG"/>
    <property type="match status" value="1"/>
</dbReference>
<organism evidence="3 4">
    <name type="scientific">Acidocella aquatica</name>
    <dbReference type="NCBI Taxonomy" id="1922313"/>
    <lineage>
        <taxon>Bacteria</taxon>
        <taxon>Pseudomonadati</taxon>
        <taxon>Pseudomonadota</taxon>
        <taxon>Alphaproteobacteria</taxon>
        <taxon>Acetobacterales</taxon>
        <taxon>Acidocellaceae</taxon>
        <taxon>Acidocella</taxon>
    </lineage>
</organism>
<evidence type="ECO:0000259" key="2">
    <source>
        <dbReference type="Pfam" id="PF13441"/>
    </source>
</evidence>
<dbReference type="EMBL" id="BSOS01000088">
    <property type="protein sequence ID" value="GLR68344.1"/>
    <property type="molecule type" value="Genomic_DNA"/>
</dbReference>
<feature type="domain" description="YMGG-like Gly-zipper" evidence="2">
    <location>
        <begin position="29"/>
        <end position="70"/>
    </location>
</feature>
<accession>A0ABQ6A808</accession>
<feature type="chain" id="PRO_5046259842" description="YMGG-like Gly-zipper domain-containing protein" evidence="1">
    <location>
        <begin position="21"/>
        <end position="84"/>
    </location>
</feature>